<dbReference type="Pfam" id="PF05483">
    <property type="entry name" value="SCP-1"/>
    <property type="match status" value="1"/>
</dbReference>
<feature type="region of interest" description="Disordered" evidence="2">
    <location>
        <begin position="667"/>
        <end position="688"/>
    </location>
</feature>
<feature type="coiled-coil region" evidence="1">
    <location>
        <begin position="7"/>
        <end position="208"/>
    </location>
</feature>
<keyword evidence="4" id="KW-1185">Reference proteome</keyword>
<feature type="coiled-coil region" evidence="1">
    <location>
        <begin position="328"/>
        <end position="644"/>
    </location>
</feature>
<proteinExistence type="predicted"/>
<reference evidence="3 4" key="1">
    <citation type="submission" date="2021-06" db="EMBL/GenBank/DDBJ databases">
        <authorList>
            <person name="Palmer J.M."/>
        </authorList>
    </citation>
    <scope>NUCLEOTIDE SEQUENCE [LARGE SCALE GENOMIC DNA]</scope>
    <source>
        <strain evidence="3 4">AS_MEX2019</strain>
        <tissue evidence="3">Muscle</tissue>
    </source>
</reference>
<dbReference type="EMBL" id="JAHRIP010019737">
    <property type="protein sequence ID" value="MEQ2287569.1"/>
    <property type="molecule type" value="Genomic_DNA"/>
</dbReference>
<dbReference type="Proteomes" id="UP001469553">
    <property type="component" value="Unassembled WGS sequence"/>
</dbReference>
<evidence type="ECO:0000256" key="2">
    <source>
        <dbReference type="SAM" id="MobiDB-lite"/>
    </source>
</evidence>
<sequence>MENSDSIKKLLSAFESLRIQVEADQREMQKVKEGLLQFEELKEKFHREHMMKDKEIEMLEKKLEDKENELQKALLNLNEAQKYCKRLQDSTRQQSELLQCLKTEKESLLQNLDSAEQRCEEFKGSTKEENTAAALERSKKEYEEIIQNKDLNMQDLNRIKIQQSEKLKKIEATIKDLKNSLALEIQRAKNLEDKLMTESSELERNEKLLGETMDEAAKKEDLIKGLVEKLDIKSKSTELLKCKIDALEARVGELASELSRKTEEIQILRNEKEMVLAENSLLNKVCENAEKAKEDVQEKSTFNEIKVKELEVQLSVEIKKNKDCSFQIEQLKEDILQHEVKYEELLCSFDKLRSENVVIQQEFQNGLSKVKAFEANRKVSEEKMVKLEREAQKLEEENQCLRDEISTIKTRIQGTCQETETMQKKTEEICDHLQDEVSQKEKRIKAVEAKLHNLRKKLEMKFKLQEDFKNENKMLKKQIAKETAKSNHLEMMIDKLQKEGKDLKTLKDKDYQKMCKDLESNLIRTAELENEVQKLKLTTAEAIKNKEDAEVKCQHKIADMVALMEKHKSQYDRMVEEKDTELEKNKKKEMEASECAKSLELDLSKQKMENDQLYKQLKTKEAEKENLQKEVADLKREISTAKVMHLSNKNKSPEVTRKAVSATKMTTTPCGTTAKTKPVFNEDTETPGSLKHRIAGISKIKSYRIRTPPSNEMAGQWKKNAIELDAKSDSSDNIDMFIQSPVTLRSPGNSLKLAAMKRMRDAGWTAVTGCDKKKKKTNEKIFA</sequence>
<feature type="coiled-coil region" evidence="1">
    <location>
        <begin position="244"/>
        <end position="299"/>
    </location>
</feature>
<protein>
    <recommendedName>
        <fullName evidence="5">Synaptonemal complex protein 1</fullName>
    </recommendedName>
</protein>
<feature type="compositionally biased region" description="Low complexity" evidence="2">
    <location>
        <begin position="667"/>
        <end position="677"/>
    </location>
</feature>
<comment type="caution">
    <text evidence="3">The sequence shown here is derived from an EMBL/GenBank/DDBJ whole genome shotgun (WGS) entry which is preliminary data.</text>
</comment>
<evidence type="ECO:0000313" key="3">
    <source>
        <dbReference type="EMBL" id="MEQ2287569.1"/>
    </source>
</evidence>
<organism evidence="3 4">
    <name type="scientific">Ameca splendens</name>
    <dbReference type="NCBI Taxonomy" id="208324"/>
    <lineage>
        <taxon>Eukaryota</taxon>
        <taxon>Metazoa</taxon>
        <taxon>Chordata</taxon>
        <taxon>Craniata</taxon>
        <taxon>Vertebrata</taxon>
        <taxon>Euteleostomi</taxon>
        <taxon>Actinopterygii</taxon>
        <taxon>Neopterygii</taxon>
        <taxon>Teleostei</taxon>
        <taxon>Neoteleostei</taxon>
        <taxon>Acanthomorphata</taxon>
        <taxon>Ovalentaria</taxon>
        <taxon>Atherinomorphae</taxon>
        <taxon>Cyprinodontiformes</taxon>
        <taxon>Goodeidae</taxon>
        <taxon>Ameca</taxon>
    </lineage>
</organism>
<gene>
    <name evidence="3" type="ORF">AMECASPLE_013922</name>
</gene>
<dbReference type="InterPro" id="IPR008827">
    <property type="entry name" value="SYCP1"/>
</dbReference>
<dbReference type="PANTHER" id="PTHR46918:SF1">
    <property type="entry name" value="SYNAPTONEMAL COMPLEX PROTEIN 1"/>
    <property type="match status" value="1"/>
</dbReference>
<evidence type="ECO:0000313" key="4">
    <source>
        <dbReference type="Proteomes" id="UP001469553"/>
    </source>
</evidence>
<keyword evidence="1" id="KW-0175">Coiled coil</keyword>
<dbReference type="PANTHER" id="PTHR46918">
    <property type="entry name" value="SYNAPTONEMAL COMPLEX PROTEIN 1"/>
    <property type="match status" value="1"/>
</dbReference>
<accession>A0ABV0Y1Q8</accession>
<evidence type="ECO:0000256" key="1">
    <source>
        <dbReference type="SAM" id="Coils"/>
    </source>
</evidence>
<evidence type="ECO:0008006" key="5">
    <source>
        <dbReference type="Google" id="ProtNLM"/>
    </source>
</evidence>
<name>A0ABV0Y1Q8_9TELE</name>